<evidence type="ECO:0000313" key="2">
    <source>
        <dbReference type="EMBL" id="OAG27529.1"/>
    </source>
</evidence>
<dbReference type="Proteomes" id="UP000076964">
    <property type="component" value="Unassembled WGS sequence"/>
</dbReference>
<keyword evidence="1" id="KW-1133">Transmembrane helix</keyword>
<keyword evidence="1" id="KW-0472">Membrane</keyword>
<gene>
    <name evidence="2" type="ORF">TH606_06475</name>
</gene>
<dbReference type="STRING" id="1795632.TH606_06475"/>
<accession>A0A177E946</accession>
<sequence length="65" mass="7141">MCLVTVTTPENDEAVLVLVDLLTGMAILGGLISPEIPLKLVQWRRDIMIESAAYGIIKKKAMKND</sequence>
<dbReference type="AlphaFoldDB" id="A0A177E946"/>
<protein>
    <submittedName>
        <fullName evidence="2">Uncharacterized protein</fullName>
    </submittedName>
</protein>
<dbReference type="EMBL" id="LSFI01000027">
    <property type="protein sequence ID" value="OAG27529.1"/>
    <property type="molecule type" value="Genomic_DNA"/>
</dbReference>
<reference evidence="2 3" key="1">
    <citation type="submission" date="2016-02" db="EMBL/GenBank/DDBJ databases">
        <title>Draft genome sequence of Thermodesulfatator sp. S606.</title>
        <authorList>
            <person name="Lai Q."/>
            <person name="Cao J."/>
            <person name="Dupont S."/>
            <person name="Shao Z."/>
            <person name="Jebbar M."/>
            <person name="Alain K."/>
        </authorList>
    </citation>
    <scope>NUCLEOTIDE SEQUENCE [LARGE SCALE GENOMIC DNA]</scope>
    <source>
        <strain evidence="2 3">S606</strain>
    </source>
</reference>
<comment type="caution">
    <text evidence="2">The sequence shown here is derived from an EMBL/GenBank/DDBJ whole genome shotgun (WGS) entry which is preliminary data.</text>
</comment>
<feature type="transmembrane region" description="Helical" evidence="1">
    <location>
        <begin position="14"/>
        <end position="38"/>
    </location>
</feature>
<evidence type="ECO:0000256" key="1">
    <source>
        <dbReference type="SAM" id="Phobius"/>
    </source>
</evidence>
<dbReference type="RefSeq" id="WP_068542146.1">
    <property type="nucleotide sequence ID" value="NZ_LSFI01000027.1"/>
</dbReference>
<proteinExistence type="predicted"/>
<name>A0A177E946_9BACT</name>
<evidence type="ECO:0000313" key="3">
    <source>
        <dbReference type="Proteomes" id="UP000076964"/>
    </source>
</evidence>
<organism evidence="2 3">
    <name type="scientific">Thermodesulfatator autotrophicus</name>
    <dbReference type="NCBI Taxonomy" id="1795632"/>
    <lineage>
        <taxon>Bacteria</taxon>
        <taxon>Pseudomonadati</taxon>
        <taxon>Thermodesulfobacteriota</taxon>
        <taxon>Thermodesulfobacteria</taxon>
        <taxon>Thermodesulfobacteriales</taxon>
        <taxon>Thermodesulfatatoraceae</taxon>
        <taxon>Thermodesulfatator</taxon>
    </lineage>
</organism>
<keyword evidence="1" id="KW-0812">Transmembrane</keyword>
<keyword evidence="3" id="KW-1185">Reference proteome</keyword>